<dbReference type="Proteomes" id="UP000345637">
    <property type="component" value="Unassembled WGS sequence"/>
</dbReference>
<organism evidence="1 2">
    <name type="scientific">Raoultella planticola</name>
    <name type="common">Klebsiella planticola</name>
    <dbReference type="NCBI Taxonomy" id="575"/>
    <lineage>
        <taxon>Bacteria</taxon>
        <taxon>Pseudomonadati</taxon>
        <taxon>Pseudomonadota</taxon>
        <taxon>Gammaproteobacteria</taxon>
        <taxon>Enterobacterales</taxon>
        <taxon>Enterobacteriaceae</taxon>
        <taxon>Klebsiella/Raoultella group</taxon>
        <taxon>Raoultella</taxon>
    </lineage>
</organism>
<evidence type="ECO:0000313" key="1">
    <source>
        <dbReference type="EMBL" id="VFS60446.1"/>
    </source>
</evidence>
<dbReference type="InterPro" id="IPR012334">
    <property type="entry name" value="Pectin_lyas_fold"/>
</dbReference>
<gene>
    <name evidence="1" type="ORF">NCTC12998_01321</name>
</gene>
<dbReference type="EMBL" id="CAADJE010000016">
    <property type="protein sequence ID" value="VFS60446.1"/>
    <property type="molecule type" value="Genomic_DNA"/>
</dbReference>
<protein>
    <submittedName>
        <fullName evidence="1">Uncharacterized protein</fullName>
    </submittedName>
</protein>
<dbReference type="Gene3D" id="2.160.20.10">
    <property type="entry name" value="Single-stranded right-handed beta-helix, Pectin lyase-like"/>
    <property type="match status" value="1"/>
</dbReference>
<evidence type="ECO:0000313" key="2">
    <source>
        <dbReference type="Proteomes" id="UP000345637"/>
    </source>
</evidence>
<reference evidence="1 2" key="1">
    <citation type="submission" date="2019-03" db="EMBL/GenBank/DDBJ databases">
        <authorList>
            <consortium name="Pathogen Informatics"/>
        </authorList>
    </citation>
    <scope>NUCLEOTIDE SEQUENCE [LARGE SCALE GENOMIC DNA]</scope>
    <source>
        <strain evidence="1 2">NCTC12998</strain>
    </source>
</reference>
<dbReference type="RefSeq" id="WP_174977721.1">
    <property type="nucleotide sequence ID" value="NZ_BIIS01000025.1"/>
</dbReference>
<dbReference type="GeneID" id="93661922"/>
<proteinExistence type="predicted"/>
<name>A0A485AK32_RAOPL</name>
<sequence>MSAGKIRLVATEDGVGVNLNSVTATQQDISLTTAGKITLRMLKRRQT</sequence>
<accession>A0A485AK32</accession>
<dbReference type="AlphaFoldDB" id="A0A485AK32"/>